<dbReference type="GO" id="GO:0006511">
    <property type="term" value="P:ubiquitin-dependent protein catabolic process"/>
    <property type="evidence" value="ECO:0007669"/>
    <property type="project" value="TreeGrafter"/>
</dbReference>
<dbReference type="AlphaFoldDB" id="A0A507CI58"/>
<dbReference type="InterPro" id="IPR000626">
    <property type="entry name" value="Ubiquitin-like_dom"/>
</dbReference>
<protein>
    <recommendedName>
        <fullName evidence="6">Ubiquilin</fullName>
    </recommendedName>
</protein>
<evidence type="ECO:0000259" key="2">
    <source>
        <dbReference type="PROSITE" id="PS50030"/>
    </source>
</evidence>
<dbReference type="InterPro" id="IPR009060">
    <property type="entry name" value="UBA-like_sf"/>
</dbReference>
<dbReference type="VEuPathDB" id="FungiDB:SeMB42_g06419"/>
<dbReference type="InterPro" id="IPR015496">
    <property type="entry name" value="Ubiquilin"/>
</dbReference>
<dbReference type="Gene3D" id="1.10.8.10">
    <property type="entry name" value="DNA helicase RuvA subunit, C-terminal domain"/>
    <property type="match status" value="1"/>
</dbReference>
<feature type="region of interest" description="Disordered" evidence="1">
    <location>
        <begin position="377"/>
        <end position="408"/>
    </location>
</feature>
<organism evidence="4 5">
    <name type="scientific">Synchytrium endobioticum</name>
    <dbReference type="NCBI Taxonomy" id="286115"/>
    <lineage>
        <taxon>Eukaryota</taxon>
        <taxon>Fungi</taxon>
        <taxon>Fungi incertae sedis</taxon>
        <taxon>Chytridiomycota</taxon>
        <taxon>Chytridiomycota incertae sedis</taxon>
        <taxon>Chytridiomycetes</taxon>
        <taxon>Synchytriales</taxon>
        <taxon>Synchytriaceae</taxon>
        <taxon>Synchytrium</taxon>
    </lineage>
</organism>
<dbReference type="EMBL" id="QEAN01000360">
    <property type="protein sequence ID" value="TPX39198.1"/>
    <property type="molecule type" value="Genomic_DNA"/>
</dbReference>
<dbReference type="Proteomes" id="UP000317494">
    <property type="component" value="Unassembled WGS sequence"/>
</dbReference>
<feature type="region of interest" description="Disordered" evidence="1">
    <location>
        <begin position="191"/>
        <end position="215"/>
    </location>
</feature>
<dbReference type="Pfam" id="PF00240">
    <property type="entry name" value="ubiquitin"/>
    <property type="match status" value="1"/>
</dbReference>
<dbReference type="GO" id="GO:0005829">
    <property type="term" value="C:cytosol"/>
    <property type="evidence" value="ECO:0007669"/>
    <property type="project" value="TreeGrafter"/>
</dbReference>
<evidence type="ECO:0000259" key="3">
    <source>
        <dbReference type="PROSITE" id="PS50053"/>
    </source>
</evidence>
<dbReference type="GO" id="GO:0031593">
    <property type="term" value="F:polyubiquitin modification-dependent protein binding"/>
    <property type="evidence" value="ECO:0007669"/>
    <property type="project" value="TreeGrafter"/>
</dbReference>
<dbReference type="PANTHER" id="PTHR10677:SF3">
    <property type="entry name" value="FI07626P-RELATED"/>
    <property type="match status" value="1"/>
</dbReference>
<dbReference type="InterPro" id="IPR029071">
    <property type="entry name" value="Ubiquitin-like_domsf"/>
</dbReference>
<keyword evidence="5" id="KW-1185">Reference proteome</keyword>
<dbReference type="SUPFAM" id="SSF46934">
    <property type="entry name" value="UBA-like"/>
    <property type="match status" value="1"/>
</dbReference>
<evidence type="ECO:0000313" key="4">
    <source>
        <dbReference type="EMBL" id="TPX39198.1"/>
    </source>
</evidence>
<dbReference type="SMART" id="SM00165">
    <property type="entry name" value="UBA"/>
    <property type="match status" value="1"/>
</dbReference>
<evidence type="ECO:0008006" key="6">
    <source>
        <dbReference type="Google" id="ProtNLM"/>
    </source>
</evidence>
<comment type="caution">
    <text evidence="4">The sequence shown here is derived from an EMBL/GenBank/DDBJ whole genome shotgun (WGS) entry which is preliminary data.</text>
</comment>
<dbReference type="Pfam" id="PF23195">
    <property type="entry name" value="UBQLN1"/>
    <property type="match status" value="1"/>
</dbReference>
<dbReference type="PROSITE" id="PS50030">
    <property type="entry name" value="UBA"/>
    <property type="match status" value="1"/>
</dbReference>
<dbReference type="PANTHER" id="PTHR10677">
    <property type="entry name" value="UBIQUILIN"/>
    <property type="match status" value="1"/>
</dbReference>
<evidence type="ECO:0000313" key="5">
    <source>
        <dbReference type="Proteomes" id="UP000317494"/>
    </source>
</evidence>
<evidence type="ECO:0000256" key="1">
    <source>
        <dbReference type="SAM" id="MobiDB-lite"/>
    </source>
</evidence>
<dbReference type="STRING" id="286115.A0A507CI58"/>
<sequence>MALIWLTTSPIWGMKHQFNVLAALRVPFTPIYGLLQETGDLSKEATLKEYLRLCQSDRNFDVAKGVDTYYLRYLAALDLCILLGLIKLIQDVALCDVPPIDVLQSSCEVATMAITVTIKCPQEVKINISFESDCTVGQLKENIAKALESTPIPTPANQQRLIYSGRILKDEELLSIYKIQEGNTLHMVKGAAPKSAPTSIPQPTTVTESAPNGTIPSTVTAPSTPGGMNTNPLPNPFANQFTALGAGPGGMGMGGANPFGGGGMPPMGMGTMDPNMMANLLRNPQVSASVAQMMSNPQFVDNMISSNPQMAAMMTPEMRAMMSSPEFTRMMADPNVVRQAMAMAPMLQGMGSPGGMGVNPFGALGVLGGLSAIPGATTNNSSSDTADSQTGNTNATTPAPGGMPPFVPNPALLQMLLGGGDGPFGAGAAAATGGRAPEELYEVQLRQLQDMGFYSAAENLRALTMAGGNVDAAVEWLLSHPPGGR</sequence>
<name>A0A507CI58_9FUNG</name>
<accession>A0A507CI58</accession>
<dbReference type="SMART" id="SM00727">
    <property type="entry name" value="STI1"/>
    <property type="match status" value="2"/>
</dbReference>
<dbReference type="SUPFAM" id="SSF54236">
    <property type="entry name" value="Ubiquitin-like"/>
    <property type="match status" value="1"/>
</dbReference>
<dbReference type="CDD" id="cd14399">
    <property type="entry name" value="UBA_PLICs"/>
    <property type="match status" value="1"/>
</dbReference>
<dbReference type="InterPro" id="IPR015940">
    <property type="entry name" value="UBA"/>
</dbReference>
<dbReference type="SMART" id="SM00213">
    <property type="entry name" value="UBQ"/>
    <property type="match status" value="1"/>
</dbReference>
<feature type="compositionally biased region" description="Low complexity" evidence="1">
    <location>
        <begin position="377"/>
        <end position="390"/>
    </location>
</feature>
<dbReference type="CDD" id="cd16106">
    <property type="entry name" value="Ubl_Dsk2p_like"/>
    <property type="match status" value="1"/>
</dbReference>
<feature type="domain" description="UBA" evidence="2">
    <location>
        <begin position="439"/>
        <end position="480"/>
    </location>
</feature>
<dbReference type="Gene3D" id="3.10.20.90">
    <property type="entry name" value="Phosphatidylinositol 3-kinase Catalytic Subunit, Chain A, domain 1"/>
    <property type="match status" value="1"/>
</dbReference>
<reference evidence="4 5" key="1">
    <citation type="journal article" date="2019" name="Sci. Rep.">
        <title>Comparative genomics of chytrid fungi reveal insights into the obligate biotrophic and pathogenic lifestyle of Synchytrium endobioticum.</title>
        <authorList>
            <person name="van de Vossenberg B.T.L.H."/>
            <person name="Warris S."/>
            <person name="Nguyen H.D.T."/>
            <person name="van Gent-Pelzer M.P.E."/>
            <person name="Joly D.L."/>
            <person name="van de Geest H.C."/>
            <person name="Bonants P.J.M."/>
            <person name="Smith D.S."/>
            <person name="Levesque C.A."/>
            <person name="van der Lee T.A.J."/>
        </authorList>
    </citation>
    <scope>NUCLEOTIDE SEQUENCE [LARGE SCALE GENOMIC DNA]</scope>
    <source>
        <strain evidence="4 5">MB42</strain>
    </source>
</reference>
<feature type="compositionally biased region" description="Polar residues" evidence="1">
    <location>
        <begin position="196"/>
        <end position="215"/>
    </location>
</feature>
<proteinExistence type="predicted"/>
<dbReference type="Pfam" id="PF22562">
    <property type="entry name" value="UBA_7"/>
    <property type="match status" value="1"/>
</dbReference>
<dbReference type="PROSITE" id="PS50053">
    <property type="entry name" value="UBIQUITIN_2"/>
    <property type="match status" value="1"/>
</dbReference>
<dbReference type="InterPro" id="IPR006636">
    <property type="entry name" value="STI1_HS-bd"/>
</dbReference>
<feature type="domain" description="Ubiquitin-like" evidence="3">
    <location>
        <begin position="114"/>
        <end position="188"/>
    </location>
</feature>
<gene>
    <name evidence="4" type="ORF">SeMB42_g06419</name>
</gene>